<organism evidence="2 3">
    <name type="scientific">Tetraparma gracilis</name>
    <dbReference type="NCBI Taxonomy" id="2962635"/>
    <lineage>
        <taxon>Eukaryota</taxon>
        <taxon>Sar</taxon>
        <taxon>Stramenopiles</taxon>
        <taxon>Ochrophyta</taxon>
        <taxon>Bolidophyceae</taxon>
        <taxon>Parmales</taxon>
        <taxon>Triparmaceae</taxon>
        <taxon>Tetraparma</taxon>
    </lineage>
</organism>
<protein>
    <submittedName>
        <fullName evidence="2">Uncharacterized protein</fullName>
    </submittedName>
</protein>
<feature type="compositionally biased region" description="Low complexity" evidence="1">
    <location>
        <begin position="122"/>
        <end position="132"/>
    </location>
</feature>
<comment type="caution">
    <text evidence="2">The sequence shown here is derived from an EMBL/GenBank/DDBJ whole genome shotgun (WGS) entry which is preliminary data.</text>
</comment>
<name>A0ABQ6N6N5_9STRA</name>
<evidence type="ECO:0000313" key="3">
    <source>
        <dbReference type="Proteomes" id="UP001165060"/>
    </source>
</evidence>
<sequence length="512" mass="53200">MSAPTPAIACLGAIRSCGVVRGTDGSYLVAADAWGHTYRLIVPCRVVERTVDPLLRTHAGAVDEGTRTAVEGELRQLKATLCQFRVGGPHGATCGRDLPADVAAAAAFAAAAAPAGNMDPWGSASSASAAAAPPRPRTGRLGGGSMPRPPPAPTLHEASAPQPTEPQYSHLSPTARRVLSIMGDLRPWSPGDRDLAIIPGEPAELASTPHLLSLFNHITSHPDYTSGKLTPTFRRLPSLTSFLRAVDAMDNGRRLTQALRDIEREPSMRRRLQQLVAVRYTGPALGGGVYVAALPADCGKSAPAAHVPPAAVESAIAPAPAAALAAAALPQAFTPERGVTAKIGEWTTTNPTSATSPEDKYLERWRNTAGMRTAFDGAVTLPGANSGAGDIYDAYRVWTPLVRCGLMLGMRRLGDVENNYGAYLSSATESLIALFARLNGGGKSYGRVQGGAGNRSREAQASRGEGASGTHGRSADKFGVYTAGFAPDPKLKAAVVKATCLAHGVVADGKSD</sequence>
<evidence type="ECO:0000313" key="2">
    <source>
        <dbReference type="EMBL" id="GMI41217.1"/>
    </source>
</evidence>
<keyword evidence="3" id="KW-1185">Reference proteome</keyword>
<feature type="region of interest" description="Disordered" evidence="1">
    <location>
        <begin position="120"/>
        <end position="172"/>
    </location>
</feature>
<evidence type="ECO:0000256" key="1">
    <source>
        <dbReference type="SAM" id="MobiDB-lite"/>
    </source>
</evidence>
<dbReference type="EMBL" id="BRYB01000985">
    <property type="protein sequence ID" value="GMI41217.1"/>
    <property type="molecule type" value="Genomic_DNA"/>
</dbReference>
<accession>A0ABQ6N6N5</accession>
<gene>
    <name evidence="2" type="ORF">TeGR_g6692</name>
</gene>
<feature type="region of interest" description="Disordered" evidence="1">
    <location>
        <begin position="447"/>
        <end position="472"/>
    </location>
</feature>
<dbReference type="Proteomes" id="UP001165060">
    <property type="component" value="Unassembled WGS sequence"/>
</dbReference>
<feature type="compositionally biased region" description="Polar residues" evidence="1">
    <location>
        <begin position="161"/>
        <end position="172"/>
    </location>
</feature>
<proteinExistence type="predicted"/>
<reference evidence="2 3" key="1">
    <citation type="journal article" date="2023" name="Commun. Biol.">
        <title>Genome analysis of Parmales, the sister group of diatoms, reveals the evolutionary specialization of diatoms from phago-mixotrophs to photoautotrophs.</title>
        <authorList>
            <person name="Ban H."/>
            <person name="Sato S."/>
            <person name="Yoshikawa S."/>
            <person name="Yamada K."/>
            <person name="Nakamura Y."/>
            <person name="Ichinomiya M."/>
            <person name="Sato N."/>
            <person name="Blanc-Mathieu R."/>
            <person name="Endo H."/>
            <person name="Kuwata A."/>
            <person name="Ogata H."/>
        </authorList>
    </citation>
    <scope>NUCLEOTIDE SEQUENCE [LARGE SCALE GENOMIC DNA]</scope>
</reference>